<keyword evidence="2" id="KW-1185">Reference proteome</keyword>
<evidence type="ECO:0000313" key="1">
    <source>
        <dbReference type="EMBL" id="NLR91975.1"/>
    </source>
</evidence>
<accession>A0A7X8SKT3</accession>
<reference evidence="1 2" key="1">
    <citation type="submission" date="2020-04" db="EMBL/GenBank/DDBJ databases">
        <title>Flammeovirga sp. SR4, a novel species isolated from seawater.</title>
        <authorList>
            <person name="Wang X."/>
        </authorList>
    </citation>
    <scope>NUCLEOTIDE SEQUENCE [LARGE SCALE GENOMIC DNA]</scope>
    <source>
        <strain evidence="1 2">SR4</strain>
    </source>
</reference>
<evidence type="ECO:0008006" key="3">
    <source>
        <dbReference type="Google" id="ProtNLM"/>
    </source>
</evidence>
<protein>
    <recommendedName>
        <fullName evidence="3">Cytochrome c domain-containing protein</fullName>
    </recommendedName>
</protein>
<name>A0A7X8SKT3_9BACT</name>
<dbReference type="Proteomes" id="UP000585050">
    <property type="component" value="Unassembled WGS sequence"/>
</dbReference>
<comment type="caution">
    <text evidence="1">The sequence shown here is derived from an EMBL/GenBank/DDBJ whole genome shotgun (WGS) entry which is preliminary data.</text>
</comment>
<sequence length="421" mass="48467">MSCQIQEKGTETINNCKLEELRFQDTSTIQLEDLQEWVNTKQVQTVEELMYALPDVYRRNFSLVEHTKALGQSDLNSPRIILFGEDGHLLFNISTMEKAVTYDKVDGMILDKKSGDWELFQLDFTNKDIEVRRSPQECFRCHGEKHPKPLWGSSNEWPGVFGDNEAKGPNGEALSLRHLNKMNEIKDKKVTNKRLLSLEWDTLQQLRSGGVRKIKNNRFGAELIVSNQFIGSSVSLGIYKRMKNKDQELLKELSIPLLLLTAQQHDSISLGSITQSKLKQNTGLEIDALYSKLGIEPTFDFSIKDSKENSTTDKFWRLGKGNLYEQIALQLLYDLSNEDKQIYQLLNSTKTEVHCVSKDHTINNLLELVHHKMQYMYLLSGKGKANIAEEYLPLDDDEVYLSVLKPIYQKLQHLYVMEQTL</sequence>
<dbReference type="AlphaFoldDB" id="A0A7X8SKT3"/>
<organism evidence="1 2">
    <name type="scientific">Flammeovirga agarivorans</name>
    <dbReference type="NCBI Taxonomy" id="2726742"/>
    <lineage>
        <taxon>Bacteria</taxon>
        <taxon>Pseudomonadati</taxon>
        <taxon>Bacteroidota</taxon>
        <taxon>Cytophagia</taxon>
        <taxon>Cytophagales</taxon>
        <taxon>Flammeovirgaceae</taxon>
        <taxon>Flammeovirga</taxon>
    </lineage>
</organism>
<evidence type="ECO:0000313" key="2">
    <source>
        <dbReference type="Proteomes" id="UP000585050"/>
    </source>
</evidence>
<dbReference type="RefSeq" id="WP_168882683.1">
    <property type="nucleotide sequence ID" value="NZ_JABAIL010000003.1"/>
</dbReference>
<proteinExistence type="predicted"/>
<dbReference type="EMBL" id="JABAIL010000003">
    <property type="protein sequence ID" value="NLR91975.1"/>
    <property type="molecule type" value="Genomic_DNA"/>
</dbReference>
<gene>
    <name evidence="1" type="ORF">HGP29_12190</name>
</gene>